<feature type="region of interest" description="Disordered" evidence="1">
    <location>
        <begin position="1"/>
        <end position="104"/>
    </location>
</feature>
<evidence type="ECO:0000313" key="3">
    <source>
        <dbReference type="Proteomes" id="UP000054342"/>
    </source>
</evidence>
<dbReference type="InterPro" id="IPR038883">
    <property type="entry name" value="AN11006-like"/>
</dbReference>
<feature type="compositionally biased region" description="Acidic residues" evidence="1">
    <location>
        <begin position="35"/>
        <end position="44"/>
    </location>
</feature>
<dbReference type="OrthoDB" id="2951834at2759"/>
<feature type="compositionally biased region" description="Basic and acidic residues" evidence="1">
    <location>
        <begin position="80"/>
        <end position="91"/>
    </location>
</feature>
<gene>
    <name evidence="2" type="ORF">PV05_06028</name>
</gene>
<dbReference type="PANTHER" id="PTHR42085">
    <property type="entry name" value="F-BOX DOMAIN-CONTAINING PROTEIN"/>
    <property type="match status" value="1"/>
</dbReference>
<feature type="compositionally biased region" description="Basic residues" evidence="1">
    <location>
        <begin position="1"/>
        <end position="10"/>
    </location>
</feature>
<reference evidence="2 3" key="1">
    <citation type="submission" date="2015-01" db="EMBL/GenBank/DDBJ databases">
        <title>The Genome Sequence of Exophiala xenobiotica CBS118157.</title>
        <authorList>
            <consortium name="The Broad Institute Genomics Platform"/>
            <person name="Cuomo C."/>
            <person name="de Hoog S."/>
            <person name="Gorbushina A."/>
            <person name="Stielow B."/>
            <person name="Teixiera M."/>
            <person name="Abouelleil A."/>
            <person name="Chapman S.B."/>
            <person name="Priest M."/>
            <person name="Young S.K."/>
            <person name="Wortman J."/>
            <person name="Nusbaum C."/>
            <person name="Birren B."/>
        </authorList>
    </citation>
    <scope>NUCLEOTIDE SEQUENCE [LARGE SCALE GENOMIC DNA]</scope>
    <source>
        <strain evidence="2 3">CBS 118157</strain>
    </source>
</reference>
<protein>
    <recommendedName>
        <fullName evidence="4">F-box domain-containing protein</fullName>
    </recommendedName>
</protein>
<dbReference type="STRING" id="348802.A0A0D2D589"/>
<accession>A0A0D2D589</accession>
<evidence type="ECO:0000313" key="2">
    <source>
        <dbReference type="EMBL" id="KIW57482.1"/>
    </source>
</evidence>
<feature type="compositionally biased region" description="Low complexity" evidence="1">
    <location>
        <begin position="11"/>
        <end position="34"/>
    </location>
</feature>
<dbReference type="Proteomes" id="UP000054342">
    <property type="component" value="Unassembled WGS sequence"/>
</dbReference>
<organism evidence="2 3">
    <name type="scientific">Exophiala xenobiotica</name>
    <dbReference type="NCBI Taxonomy" id="348802"/>
    <lineage>
        <taxon>Eukaryota</taxon>
        <taxon>Fungi</taxon>
        <taxon>Dikarya</taxon>
        <taxon>Ascomycota</taxon>
        <taxon>Pezizomycotina</taxon>
        <taxon>Eurotiomycetes</taxon>
        <taxon>Chaetothyriomycetidae</taxon>
        <taxon>Chaetothyriales</taxon>
        <taxon>Herpotrichiellaceae</taxon>
        <taxon>Exophiala</taxon>
    </lineage>
</organism>
<dbReference type="PANTHER" id="PTHR42085:SF2">
    <property type="entry name" value="F-BOX DOMAIN-CONTAINING PROTEIN"/>
    <property type="match status" value="1"/>
</dbReference>
<proteinExistence type="predicted"/>
<dbReference type="AlphaFoldDB" id="A0A0D2D589"/>
<sequence length="397" mass="45076">MPAAARKKRPAASAATSSNHVSNSSTQSAAPTTNTDDDSSDDPDVPSSGVVVGSKRKKTSKGKQNKRRTRRSPSPEVPDLSDHELVDDRPYDLGNYAVNPRPVSPNRLSPRDFVFQLTAGDKTLANVNLQYLLDHNSGLSALPPTNQQTPTSIFSNGQVNEDDTLVNGDNKILTAKTNWKDLPYELRLHIYRLLFLGPACVDFSTRKNLSRSSHFLRTSKEIHSEGLDILYGENSFHFDRIFHHRGSFWQEKWTEIAYKDARRFFDTIGSTNISHIKYLSFNFADGTPGNNPGVALPYRKYINDANLMHIFKMVADNTTLHKLSHFTRIRCRHLEVFTWFRGQENKAQFPVRQQLRDKMQVKFDKDHESDRVEKKKSKVPMVYEVGLPGSVWVSILD</sequence>
<evidence type="ECO:0008006" key="4">
    <source>
        <dbReference type="Google" id="ProtNLM"/>
    </source>
</evidence>
<evidence type="ECO:0000256" key="1">
    <source>
        <dbReference type="SAM" id="MobiDB-lite"/>
    </source>
</evidence>
<keyword evidence="3" id="KW-1185">Reference proteome</keyword>
<name>A0A0D2D589_9EURO</name>
<feature type="compositionally biased region" description="Basic residues" evidence="1">
    <location>
        <begin position="54"/>
        <end position="71"/>
    </location>
</feature>
<dbReference type="HOGENOM" id="CLU_038185_0_0_1"/>
<dbReference type="GeneID" id="25327936"/>
<dbReference type="RefSeq" id="XP_013318066.1">
    <property type="nucleotide sequence ID" value="XM_013462612.1"/>
</dbReference>
<dbReference type="EMBL" id="KN847319">
    <property type="protein sequence ID" value="KIW57482.1"/>
    <property type="molecule type" value="Genomic_DNA"/>
</dbReference>